<dbReference type="PROSITE" id="PS51257">
    <property type="entry name" value="PROKAR_LIPOPROTEIN"/>
    <property type="match status" value="1"/>
</dbReference>
<dbReference type="Proteomes" id="UP000028702">
    <property type="component" value="Unassembled WGS sequence"/>
</dbReference>
<gene>
    <name evidence="2" type="ORF">M2A_2941</name>
</gene>
<keyword evidence="3" id="KW-1185">Reference proteome</keyword>
<name>A0A081BEH4_9HYPH</name>
<dbReference type="EMBL" id="BBIO01000019">
    <property type="protein sequence ID" value="GAK46442.1"/>
    <property type="molecule type" value="Genomic_DNA"/>
</dbReference>
<reference evidence="2 3" key="1">
    <citation type="submission" date="2014-07" db="EMBL/GenBank/DDBJ databases">
        <title>Tepidicaulis marinum gen. nov., sp. nov., a novel marine bacterium denitrifying nitrate to nitrous oxide strictly under microaerobic conditions.</title>
        <authorList>
            <person name="Takeuchi M."/>
            <person name="Yamagishi T."/>
            <person name="Kamagata Y."/>
            <person name="Oshima K."/>
            <person name="Hattori M."/>
            <person name="Katayama T."/>
            <person name="Hanada S."/>
            <person name="Tamaki H."/>
            <person name="Marumo K."/>
            <person name="Maeda H."/>
            <person name="Nedachi M."/>
            <person name="Iwasaki W."/>
            <person name="Suwa Y."/>
            <person name="Sakata S."/>
        </authorList>
    </citation>
    <scope>NUCLEOTIDE SEQUENCE [LARGE SCALE GENOMIC DNA]</scope>
    <source>
        <strain evidence="2 3">MA2</strain>
    </source>
</reference>
<sequence length="152" mass="16471">MRKVKAVLAAPFLAGALLLFTGLAGCGEASEESAAGETGLPAEVKLQNWIAILNLMPGPGPASFYVTGEVELPASNYEARLVKRVPQGINPKVLMLDLVLEPLKVPGTQALEWHLVRYEEEAARGAGAPYEQIEIFYQGNRLKRIMDIKVAQ</sequence>
<dbReference type="eggNOG" id="ENOG50337VE">
    <property type="taxonomic scope" value="Bacteria"/>
</dbReference>
<proteinExistence type="predicted"/>
<dbReference type="STRING" id="1333998.M2A_2941"/>
<organism evidence="2 3">
    <name type="scientific">Tepidicaulis marinus</name>
    <dbReference type="NCBI Taxonomy" id="1333998"/>
    <lineage>
        <taxon>Bacteria</taxon>
        <taxon>Pseudomonadati</taxon>
        <taxon>Pseudomonadota</taxon>
        <taxon>Alphaproteobacteria</taxon>
        <taxon>Hyphomicrobiales</taxon>
        <taxon>Parvibaculaceae</taxon>
        <taxon>Tepidicaulis</taxon>
    </lineage>
</organism>
<accession>A0A081BEH4</accession>
<evidence type="ECO:0000313" key="2">
    <source>
        <dbReference type="EMBL" id="GAK46442.1"/>
    </source>
</evidence>
<evidence type="ECO:0000313" key="3">
    <source>
        <dbReference type="Proteomes" id="UP000028702"/>
    </source>
</evidence>
<dbReference type="RefSeq" id="WP_045449037.1">
    <property type="nucleotide sequence ID" value="NZ_BBIO01000019.1"/>
</dbReference>
<feature type="signal peptide" evidence="1">
    <location>
        <begin position="1"/>
        <end position="24"/>
    </location>
</feature>
<keyword evidence="1" id="KW-0732">Signal</keyword>
<protein>
    <submittedName>
        <fullName evidence="2">Conserved protein</fullName>
    </submittedName>
</protein>
<comment type="caution">
    <text evidence="2">The sequence shown here is derived from an EMBL/GenBank/DDBJ whole genome shotgun (WGS) entry which is preliminary data.</text>
</comment>
<feature type="chain" id="PRO_5001755085" evidence="1">
    <location>
        <begin position="25"/>
        <end position="152"/>
    </location>
</feature>
<evidence type="ECO:0000256" key="1">
    <source>
        <dbReference type="SAM" id="SignalP"/>
    </source>
</evidence>
<dbReference type="AlphaFoldDB" id="A0A081BEH4"/>